<protein>
    <recommendedName>
        <fullName evidence="1">Glycosyltransferase 2-like domain-containing protein</fullName>
    </recommendedName>
</protein>
<reference evidence="3" key="1">
    <citation type="submission" date="2016-05" db="EMBL/GenBank/DDBJ databases">
        <title>Paenibacillus oryzae. sp. nov., isolated from the rice root.</title>
        <authorList>
            <person name="Zhang J."/>
            <person name="Zhang X."/>
        </authorList>
    </citation>
    <scope>NUCLEOTIDE SEQUENCE [LARGE SCALE GENOMIC DNA]</scope>
    <source>
        <strain evidence="3">KCTC13222</strain>
    </source>
</reference>
<evidence type="ECO:0000313" key="3">
    <source>
        <dbReference type="Proteomes" id="UP000093309"/>
    </source>
</evidence>
<dbReference type="Pfam" id="PF00535">
    <property type="entry name" value="Glycos_transf_2"/>
    <property type="match status" value="1"/>
</dbReference>
<dbReference type="OrthoDB" id="9179784at2"/>
<dbReference type="InterPro" id="IPR029044">
    <property type="entry name" value="Nucleotide-diphossugar_trans"/>
</dbReference>
<dbReference type="SUPFAM" id="SSF53448">
    <property type="entry name" value="Nucleotide-diphospho-sugar transferases"/>
    <property type="match status" value="1"/>
</dbReference>
<dbReference type="InterPro" id="IPR001173">
    <property type="entry name" value="Glyco_trans_2-like"/>
</dbReference>
<evidence type="ECO:0000313" key="2">
    <source>
        <dbReference type="EMBL" id="OCT10701.1"/>
    </source>
</evidence>
<keyword evidence="3" id="KW-1185">Reference proteome</keyword>
<comment type="caution">
    <text evidence="2">The sequence shown here is derived from an EMBL/GenBank/DDBJ whole genome shotgun (WGS) entry which is preliminary data.</text>
</comment>
<dbReference type="Proteomes" id="UP000093309">
    <property type="component" value="Unassembled WGS sequence"/>
</dbReference>
<evidence type="ECO:0000259" key="1">
    <source>
        <dbReference type="Pfam" id="PF00535"/>
    </source>
</evidence>
<feature type="domain" description="Glycosyltransferase 2-like" evidence="1">
    <location>
        <begin position="30"/>
        <end position="122"/>
    </location>
</feature>
<name>A0A1C0ZRP7_9BACL</name>
<proteinExistence type="predicted"/>
<organism evidence="2 3">
    <name type="scientific">Paenibacillus pectinilyticus</name>
    <dbReference type="NCBI Taxonomy" id="512399"/>
    <lineage>
        <taxon>Bacteria</taxon>
        <taxon>Bacillati</taxon>
        <taxon>Bacillota</taxon>
        <taxon>Bacilli</taxon>
        <taxon>Bacillales</taxon>
        <taxon>Paenibacillaceae</taxon>
        <taxon>Paenibacillus</taxon>
    </lineage>
</organism>
<dbReference type="AlphaFoldDB" id="A0A1C0ZRP7"/>
<accession>A0A1C0ZRP7</accession>
<dbReference type="RefSeq" id="WP_065859181.1">
    <property type="nucleotide sequence ID" value="NZ_LYPC01000030.1"/>
</dbReference>
<dbReference type="Gene3D" id="3.90.550.10">
    <property type="entry name" value="Spore Coat Polysaccharide Biosynthesis Protein SpsA, Chain A"/>
    <property type="match status" value="1"/>
</dbReference>
<dbReference type="EMBL" id="LYPC01000030">
    <property type="protein sequence ID" value="OCT10701.1"/>
    <property type="molecule type" value="Genomic_DNA"/>
</dbReference>
<dbReference type="STRING" id="512399.A8709_22965"/>
<sequence length="283" mass="32864">MSIKFGVVVNYFSKDSHPISVKYSAMFALSLLKNCPEVREIVLSDGSEIPDNDLSSFCESIEIKYLHSGRMMSFAEGYNYGVEHLTEDWIATMASDIYVTPTTFTAIDRFIWKNGDLNIGCLIPYLSRSDLPTQQFSSSYFSRDCESPGMTFNLNIFKKDVYKKLDGMTREYSGNFNDIEMWLKLKEKGLNVYLVGSSYAVHYGQLTLTYGSNTNVNNDKEKFYKKHPQLFEKGSFFDMRMDEFFQSRILKYLYKFKMLLPTAKRKMYIILLLKILPVLQKMN</sequence>
<gene>
    <name evidence="2" type="ORF">A8709_22965</name>
</gene>